<evidence type="ECO:0000256" key="5">
    <source>
        <dbReference type="ARBA" id="ARBA00023128"/>
    </source>
</evidence>
<feature type="binding site" evidence="7">
    <location>
        <begin position="126"/>
        <end position="128"/>
    </location>
    <ligand>
        <name>AMP</name>
        <dbReference type="ChEBI" id="CHEBI:456215"/>
    </ligand>
</feature>
<feature type="binding site" evidence="7">
    <location>
        <position position="162"/>
    </location>
    <ligand>
        <name>AMP</name>
        <dbReference type="ChEBI" id="CHEBI:456215"/>
    </ligand>
</feature>
<evidence type="ECO:0000259" key="8">
    <source>
        <dbReference type="Pfam" id="PF05191"/>
    </source>
</evidence>
<comment type="subcellular location">
    <subcellularLocation>
        <location evidence="1 7">Mitochondrion matrix</location>
    </subcellularLocation>
</comment>
<dbReference type="InterPro" id="IPR007862">
    <property type="entry name" value="Adenylate_kinase_lid-dom"/>
</dbReference>
<proteinExistence type="inferred from homology"/>
<gene>
    <name evidence="9" type="ORF">ACHAWU_002655</name>
</gene>
<dbReference type="SUPFAM" id="SSF57774">
    <property type="entry name" value="Microbial and mitochondrial ADK, insert 'zinc finger' domain"/>
    <property type="match status" value="1"/>
</dbReference>
<dbReference type="InterPro" id="IPR036193">
    <property type="entry name" value="ADK_active_lid_dom_sf"/>
</dbReference>
<dbReference type="HAMAP" id="MF_00235">
    <property type="entry name" value="Adenylate_kinase_Adk"/>
    <property type="match status" value="1"/>
</dbReference>
<dbReference type="InterPro" id="IPR006259">
    <property type="entry name" value="Adenyl_kin_sub"/>
</dbReference>
<feature type="binding site" evidence="7">
    <location>
        <position position="100"/>
    </location>
    <ligand>
        <name>AMP</name>
        <dbReference type="ChEBI" id="CHEBI:456215"/>
    </ligand>
</feature>
<dbReference type="InterPro" id="IPR033690">
    <property type="entry name" value="Adenylat_kinase_CS"/>
</dbReference>
<dbReference type="PANTHER" id="PTHR23359">
    <property type="entry name" value="NUCLEOTIDE KINASE"/>
    <property type="match status" value="1"/>
</dbReference>
<dbReference type="HAMAP" id="MF_03169">
    <property type="entry name" value="Adenylate_kinase_AK3"/>
    <property type="match status" value="1"/>
</dbReference>
<feature type="binding site" evidence="7">
    <location>
        <begin position="78"/>
        <end position="83"/>
    </location>
    <ligand>
        <name>GTP</name>
        <dbReference type="ChEBI" id="CHEBI:37565"/>
    </ligand>
</feature>
<comment type="subunit">
    <text evidence="7">Monomer.</text>
</comment>
<evidence type="ECO:0000256" key="6">
    <source>
        <dbReference type="ARBA" id="ARBA00023134"/>
    </source>
</evidence>
<dbReference type="NCBIfam" id="TIGR01351">
    <property type="entry name" value="adk"/>
    <property type="match status" value="1"/>
</dbReference>
<comment type="similarity">
    <text evidence="7">Belongs to the adenylate kinase family. AK3 subfamily.</text>
</comment>
<evidence type="ECO:0000256" key="7">
    <source>
        <dbReference type="HAMAP-Rule" id="MF_03169"/>
    </source>
</evidence>
<dbReference type="CDD" id="cd01428">
    <property type="entry name" value="ADK"/>
    <property type="match status" value="1"/>
</dbReference>
<dbReference type="SUPFAM" id="SSF52540">
    <property type="entry name" value="P-loop containing nucleoside triphosphate hydrolases"/>
    <property type="match status" value="1"/>
</dbReference>
<feature type="region of interest" description="LID" evidence="7">
    <location>
        <begin position="191"/>
        <end position="228"/>
    </location>
</feature>
<keyword evidence="10" id="KW-1185">Reference proteome</keyword>
<keyword evidence="6 7" id="KW-0342">GTP-binding</keyword>
<comment type="domain">
    <text evidence="7">Consists of three domains, a large central CORE domain and two small peripheral domains, NMPbind and LID, which undergo movements during catalysis. The LID domain closes over the site of phosphoryl transfer upon GTP binding. Assembling and dissambling the active center during each catalytic cycle provides an effective means to prevent GTP hydrolysis.</text>
</comment>
<keyword evidence="5 7" id="KW-0496">Mitochondrion</keyword>
<dbReference type="FunFam" id="3.40.50.300:FF:000106">
    <property type="entry name" value="Adenylate kinase mitochondrial"/>
    <property type="match status" value="1"/>
</dbReference>
<evidence type="ECO:0000313" key="9">
    <source>
        <dbReference type="EMBL" id="KAL3756076.1"/>
    </source>
</evidence>
<dbReference type="Proteomes" id="UP001530293">
    <property type="component" value="Unassembled WGS sequence"/>
</dbReference>
<dbReference type="InterPro" id="IPR000850">
    <property type="entry name" value="Adenylat/UMP-CMP_kin"/>
</dbReference>
<dbReference type="GO" id="GO:0046039">
    <property type="term" value="P:GTP metabolic process"/>
    <property type="evidence" value="ECO:0007669"/>
    <property type="project" value="UniProtKB-UniRule"/>
</dbReference>
<dbReference type="Pfam" id="PF00406">
    <property type="entry name" value="ADK"/>
    <property type="match status" value="1"/>
</dbReference>
<feature type="binding site" evidence="7">
    <location>
        <position position="236"/>
    </location>
    <ligand>
        <name>AMP</name>
        <dbReference type="ChEBI" id="CHEBI:456215"/>
    </ligand>
</feature>
<name>A0ABD3LWI0_9STRA</name>
<feature type="binding site" evidence="7">
    <location>
        <position position="265"/>
    </location>
    <ligand>
        <name>GTP</name>
        <dbReference type="ChEBI" id="CHEBI:37565"/>
    </ligand>
</feature>
<dbReference type="GO" id="GO:0046041">
    <property type="term" value="P:ITP metabolic process"/>
    <property type="evidence" value="ECO:0007669"/>
    <property type="project" value="UniProtKB-UniRule"/>
</dbReference>
<dbReference type="EC" id="2.7.4.10" evidence="7"/>
<organism evidence="9 10">
    <name type="scientific">Discostella pseudostelligera</name>
    <dbReference type="NCBI Taxonomy" id="259834"/>
    <lineage>
        <taxon>Eukaryota</taxon>
        <taxon>Sar</taxon>
        <taxon>Stramenopiles</taxon>
        <taxon>Ochrophyta</taxon>
        <taxon>Bacillariophyta</taxon>
        <taxon>Coscinodiscophyceae</taxon>
        <taxon>Thalassiosirophycidae</taxon>
        <taxon>Stephanodiscales</taxon>
        <taxon>Stephanodiscaceae</taxon>
        <taxon>Discostella</taxon>
    </lineage>
</organism>
<dbReference type="PRINTS" id="PR00094">
    <property type="entry name" value="ADENYLTKNASE"/>
</dbReference>
<keyword evidence="2 7" id="KW-0808">Transferase</keyword>
<dbReference type="AlphaFoldDB" id="A0ABD3LWI0"/>
<keyword evidence="4 7" id="KW-0418">Kinase</keyword>
<dbReference type="PROSITE" id="PS00113">
    <property type="entry name" value="ADENYLATE_KINASE"/>
    <property type="match status" value="1"/>
</dbReference>
<evidence type="ECO:0000313" key="10">
    <source>
        <dbReference type="Proteomes" id="UP001530293"/>
    </source>
</evidence>
<sequence>MMMQIVTPILRQSPRLCHGGVGAVVDVVSSNFTSPSISSSSIHHEHSKQLLRAYSSSSPSSSSAAAVAHTLLILGKPGGGKGTISSKILSDFPQFKHVSTGDELRQHVRNGTELGLQAKKFMDEGLLVPDEVMIKMVFATTQSASATGQSLLLDGFPRTLSQAQSLDNTLTINHVINLCIPNEIIVERISDRWIHPASGRVYSYSYRPPKVHGIDDETGEQLVQRDDDKPASVMRRLEKYEEATRPLVDYYRDKGVLQTFKGTMSDVIYVDVKRWLEEKLAGDDDEEDEKEMKG</sequence>
<reference evidence="9 10" key="1">
    <citation type="submission" date="2024-10" db="EMBL/GenBank/DDBJ databases">
        <title>Updated reference genomes for cyclostephanoid diatoms.</title>
        <authorList>
            <person name="Roberts W.R."/>
            <person name="Alverson A.J."/>
        </authorList>
    </citation>
    <scope>NUCLEOTIDE SEQUENCE [LARGE SCALE GENOMIC DNA]</scope>
    <source>
        <strain evidence="9 10">AJA232-27</strain>
    </source>
</reference>
<dbReference type="EMBL" id="JALLBG020000315">
    <property type="protein sequence ID" value="KAL3756076.1"/>
    <property type="molecule type" value="Genomic_DNA"/>
</dbReference>
<dbReference type="GO" id="GO:0005759">
    <property type="term" value="C:mitochondrial matrix"/>
    <property type="evidence" value="ECO:0007669"/>
    <property type="project" value="UniProtKB-SubCell"/>
</dbReference>
<feature type="binding site" evidence="7">
    <location>
        <position position="105"/>
    </location>
    <ligand>
        <name>AMP</name>
        <dbReference type="ChEBI" id="CHEBI:456215"/>
    </ligand>
</feature>
<feature type="domain" description="Adenylate kinase active site lid" evidence="8">
    <location>
        <begin position="192"/>
        <end position="227"/>
    </location>
</feature>
<keyword evidence="3 7" id="KW-0547">Nucleotide-binding</keyword>
<comment type="catalytic activity">
    <reaction evidence="7">
        <text>a ribonucleoside 5'-triphosphate + AMP = a ribonucleoside 5'-diphosphate + ADP</text>
        <dbReference type="Rhea" id="RHEA:13749"/>
        <dbReference type="ChEBI" id="CHEBI:57930"/>
        <dbReference type="ChEBI" id="CHEBI:61557"/>
        <dbReference type="ChEBI" id="CHEBI:456215"/>
        <dbReference type="ChEBI" id="CHEBI:456216"/>
        <dbReference type="EC" id="2.7.4.10"/>
    </reaction>
</comment>
<dbReference type="Gene3D" id="3.40.50.300">
    <property type="entry name" value="P-loop containing nucleotide triphosphate hydrolases"/>
    <property type="match status" value="1"/>
</dbReference>
<comment type="function">
    <text evidence="7">Involved in maintaining the homeostasis of cellular nucleotides by catalyzing the interconversion of nucleoside phosphates. Has GTP:AMP phosphotransferase and ITP:AMP phosphotransferase activities.</text>
</comment>
<evidence type="ECO:0000256" key="1">
    <source>
        <dbReference type="ARBA" id="ARBA00004305"/>
    </source>
</evidence>
<dbReference type="GO" id="GO:0046033">
    <property type="term" value="P:AMP metabolic process"/>
    <property type="evidence" value="ECO:0007669"/>
    <property type="project" value="UniProtKB-UniRule"/>
</dbReference>
<accession>A0ABD3LWI0</accession>
<dbReference type="InterPro" id="IPR027417">
    <property type="entry name" value="P-loop_NTPase"/>
</dbReference>
<evidence type="ECO:0000256" key="2">
    <source>
        <dbReference type="ARBA" id="ARBA00022679"/>
    </source>
</evidence>
<feature type="binding site" evidence="7">
    <location>
        <begin position="201"/>
        <end position="202"/>
    </location>
    <ligand>
        <name>GTP</name>
        <dbReference type="ChEBI" id="CHEBI:37565"/>
    </ligand>
</feature>
<comment type="caution">
    <text evidence="9">The sequence shown here is derived from an EMBL/GenBank/DDBJ whole genome shotgun (WGS) entry which is preliminary data.</text>
</comment>
<dbReference type="GO" id="GO:0005525">
    <property type="term" value="F:GTP binding"/>
    <property type="evidence" value="ECO:0007669"/>
    <property type="project" value="UniProtKB-KW"/>
</dbReference>
<dbReference type="GO" id="GO:0006172">
    <property type="term" value="P:ADP biosynthetic process"/>
    <property type="evidence" value="ECO:0007669"/>
    <property type="project" value="UniProtKB-UniRule"/>
</dbReference>
<dbReference type="GO" id="GO:0046899">
    <property type="term" value="F:nucleoside triphosphate adenylate kinase activity"/>
    <property type="evidence" value="ECO:0007669"/>
    <property type="project" value="UniProtKB-UniRule"/>
</dbReference>
<evidence type="ECO:0000256" key="3">
    <source>
        <dbReference type="ARBA" id="ARBA00022741"/>
    </source>
</evidence>
<feature type="binding site" evidence="7">
    <location>
        <begin position="155"/>
        <end position="158"/>
    </location>
    <ligand>
        <name>AMP</name>
        <dbReference type="ChEBI" id="CHEBI:456215"/>
    </ligand>
</feature>
<feature type="binding site" evidence="7">
    <location>
        <position position="225"/>
    </location>
    <ligand>
        <name>AMP</name>
        <dbReference type="ChEBI" id="CHEBI:456215"/>
    </ligand>
</feature>
<feature type="binding site" evidence="7">
    <location>
        <position position="192"/>
    </location>
    <ligand>
        <name>GTP</name>
        <dbReference type="ChEBI" id="CHEBI:37565"/>
    </ligand>
</feature>
<evidence type="ECO:0000256" key="4">
    <source>
        <dbReference type="ARBA" id="ARBA00022777"/>
    </source>
</evidence>
<protein>
    <recommendedName>
        <fullName evidence="7">GTP:AMP phosphotransferase, mitochondrial</fullName>
        <ecNumber evidence="7">2.7.4.10</ecNumber>
    </recommendedName>
    <alternativeName>
        <fullName evidence="7">Adenylate kinase 3</fullName>
        <shortName evidence="7">AK 3</shortName>
    </alternativeName>
</protein>
<feature type="region of interest" description="NMPbind" evidence="7">
    <location>
        <begin position="99"/>
        <end position="128"/>
    </location>
</feature>
<dbReference type="Pfam" id="PF05191">
    <property type="entry name" value="ADK_lid"/>
    <property type="match status" value="1"/>
</dbReference>
<dbReference type="InterPro" id="IPR028586">
    <property type="entry name" value="AK3/Ak4_mitochondrial"/>
</dbReference>